<accession>A0A250J023</accession>
<name>A0A250J023_9BACT</name>
<dbReference type="CDD" id="cd13653">
    <property type="entry name" value="PBP2_phosphate_like_1"/>
    <property type="match status" value="1"/>
</dbReference>
<organism evidence="6 7">
    <name type="scientific">Cystobacter fuscus</name>
    <dbReference type="NCBI Taxonomy" id="43"/>
    <lineage>
        <taxon>Bacteria</taxon>
        <taxon>Pseudomonadati</taxon>
        <taxon>Myxococcota</taxon>
        <taxon>Myxococcia</taxon>
        <taxon>Myxococcales</taxon>
        <taxon>Cystobacterineae</taxon>
        <taxon>Archangiaceae</taxon>
        <taxon>Cystobacter</taxon>
    </lineage>
</organism>
<gene>
    <name evidence="6" type="ORF">CYFUS_002746</name>
</gene>
<dbReference type="PROSITE" id="PS51257">
    <property type="entry name" value="PROKAR_LIPOPROTEIN"/>
    <property type="match status" value="1"/>
</dbReference>
<dbReference type="PANTHER" id="PTHR30570">
    <property type="entry name" value="PERIPLASMIC PHOSPHATE BINDING COMPONENT OF PHOSPHATE ABC TRANSPORTER"/>
    <property type="match status" value="1"/>
</dbReference>
<dbReference type="KEGG" id="cfus:CYFUS_002746"/>
<comment type="similarity">
    <text evidence="1 4">Belongs to the PstS family.</text>
</comment>
<dbReference type="Pfam" id="PF12849">
    <property type="entry name" value="PBP_like_2"/>
    <property type="match status" value="1"/>
</dbReference>
<dbReference type="InterPro" id="IPR050811">
    <property type="entry name" value="Phosphate_ABC_transporter"/>
</dbReference>
<comment type="function">
    <text evidence="4">Involved in the system for phosphate transport across the cytoplasmic membrane.</text>
</comment>
<protein>
    <recommendedName>
        <fullName evidence="4">Phosphate-binding protein</fullName>
    </recommendedName>
</protein>
<evidence type="ECO:0000256" key="4">
    <source>
        <dbReference type="RuleBase" id="RU367119"/>
    </source>
</evidence>
<reference evidence="6 7" key="1">
    <citation type="submission" date="2017-06" db="EMBL/GenBank/DDBJ databases">
        <title>Sequencing and comparative analysis of myxobacterial genomes.</title>
        <authorList>
            <person name="Rupp O."/>
            <person name="Goesmann A."/>
            <person name="Sogaard-Andersen L."/>
        </authorList>
    </citation>
    <scope>NUCLEOTIDE SEQUENCE [LARGE SCALE GENOMIC DNA]</scope>
    <source>
        <strain evidence="6 7">DSM 52655</strain>
    </source>
</reference>
<dbReference type="Gene3D" id="3.40.190.10">
    <property type="entry name" value="Periplasmic binding protein-like II"/>
    <property type="match status" value="2"/>
</dbReference>
<evidence type="ECO:0000256" key="1">
    <source>
        <dbReference type="ARBA" id="ARBA00008725"/>
    </source>
</evidence>
<dbReference type="AlphaFoldDB" id="A0A250J023"/>
<dbReference type="SUPFAM" id="SSF53850">
    <property type="entry name" value="Periplasmic binding protein-like II"/>
    <property type="match status" value="1"/>
</dbReference>
<dbReference type="GO" id="GO:0042301">
    <property type="term" value="F:phosphate ion binding"/>
    <property type="evidence" value="ECO:0007669"/>
    <property type="project" value="UniProtKB-UniRule"/>
</dbReference>
<evidence type="ECO:0000256" key="2">
    <source>
        <dbReference type="ARBA" id="ARBA00022448"/>
    </source>
</evidence>
<sequence>MRWPRRCPLLLPLVLLALLGGCRRSPSHSGEEAGTVAPGSLGTVTVKGSDTLVVLGQRWAEQFMKENPGARIQVTGGGSGTGIAALINGTTDIAMSSRPLQDAEKQQARRRWPRGPVELAVARDGITFYVHEGNSVDSLSLAQLQSIYLGDTRNWKDVGGADAPIIVYSRESSSGTYVFVKDAVLKGQDFTERAQTLPGTAAVVNAVSLEPNGIGYGGVAYARGVKELKVRVSEQGEAVPPTPATLQSGAYPLSRELYFELPREPTGLTRSFIDYVLSPEGQRLVTDAGFFPVK</sequence>
<feature type="domain" description="PBP" evidence="5">
    <location>
        <begin position="39"/>
        <end position="280"/>
    </location>
</feature>
<evidence type="ECO:0000259" key="5">
    <source>
        <dbReference type="Pfam" id="PF12849"/>
    </source>
</evidence>
<dbReference type="EMBL" id="CP022098">
    <property type="protein sequence ID" value="ATB37325.1"/>
    <property type="molecule type" value="Genomic_DNA"/>
</dbReference>
<dbReference type="GO" id="GO:0006817">
    <property type="term" value="P:phosphate ion transport"/>
    <property type="evidence" value="ECO:0007669"/>
    <property type="project" value="UniProtKB-UniRule"/>
</dbReference>
<evidence type="ECO:0000256" key="3">
    <source>
        <dbReference type="ARBA" id="ARBA00022729"/>
    </source>
</evidence>
<evidence type="ECO:0000313" key="7">
    <source>
        <dbReference type="Proteomes" id="UP000217257"/>
    </source>
</evidence>
<keyword evidence="2 4" id="KW-0813">Transport</keyword>
<keyword evidence="4" id="KW-0592">Phosphate transport</keyword>
<dbReference type="Proteomes" id="UP000217257">
    <property type="component" value="Chromosome"/>
</dbReference>
<dbReference type="PANTHER" id="PTHR30570:SF1">
    <property type="entry name" value="PHOSPHATE-BINDING PROTEIN PSTS"/>
    <property type="match status" value="1"/>
</dbReference>
<dbReference type="InterPro" id="IPR011862">
    <property type="entry name" value="Phos-bd"/>
</dbReference>
<dbReference type="InterPro" id="IPR024370">
    <property type="entry name" value="PBP_domain"/>
</dbReference>
<keyword evidence="3" id="KW-0732">Signal</keyword>
<evidence type="ECO:0000313" key="6">
    <source>
        <dbReference type="EMBL" id="ATB37325.1"/>
    </source>
</evidence>
<dbReference type="NCBIfam" id="TIGR02136">
    <property type="entry name" value="ptsS_2"/>
    <property type="match status" value="1"/>
</dbReference>
<dbReference type="RefSeq" id="WP_095985654.1">
    <property type="nucleotide sequence ID" value="NZ_CP022098.1"/>
</dbReference>
<proteinExistence type="inferred from homology"/>